<accession>A0A9D1S6Y3</accession>
<evidence type="ECO:0000313" key="1">
    <source>
        <dbReference type="EMBL" id="HIU49206.1"/>
    </source>
</evidence>
<sequence>MENKEREEEQKSRELYEEIIKNMEKPCVTVQVDVDRDLYEKFKYSIDGWKIGKRKMRVKDFFIMMIEELVILHEKEHGEITEEQLQEYRKRFKKYR</sequence>
<comment type="caution">
    <text evidence="1">The sequence shown here is derived from an EMBL/GenBank/DDBJ whole genome shotgun (WGS) entry which is preliminary data.</text>
</comment>
<dbReference type="Proteomes" id="UP000824111">
    <property type="component" value="Unassembled WGS sequence"/>
</dbReference>
<name>A0A9D1S6Y3_9FIRM</name>
<protein>
    <submittedName>
        <fullName evidence="1">Uncharacterized protein</fullName>
    </submittedName>
</protein>
<gene>
    <name evidence="1" type="ORF">IAB04_07550</name>
</gene>
<dbReference type="EMBL" id="DVND01000189">
    <property type="protein sequence ID" value="HIU49206.1"/>
    <property type="molecule type" value="Genomic_DNA"/>
</dbReference>
<reference evidence="1" key="1">
    <citation type="submission" date="2020-10" db="EMBL/GenBank/DDBJ databases">
        <authorList>
            <person name="Gilroy R."/>
        </authorList>
    </citation>
    <scope>NUCLEOTIDE SEQUENCE</scope>
    <source>
        <strain evidence="1">ChiSjej4B22-9803</strain>
    </source>
</reference>
<reference evidence="1" key="2">
    <citation type="journal article" date="2021" name="PeerJ">
        <title>Extensive microbial diversity within the chicken gut microbiome revealed by metagenomics and culture.</title>
        <authorList>
            <person name="Gilroy R."/>
            <person name="Ravi A."/>
            <person name="Getino M."/>
            <person name="Pursley I."/>
            <person name="Horton D.L."/>
            <person name="Alikhan N.F."/>
            <person name="Baker D."/>
            <person name="Gharbi K."/>
            <person name="Hall N."/>
            <person name="Watson M."/>
            <person name="Adriaenssens E.M."/>
            <person name="Foster-Nyarko E."/>
            <person name="Jarju S."/>
            <person name="Secka A."/>
            <person name="Antonio M."/>
            <person name="Oren A."/>
            <person name="Chaudhuri R.R."/>
            <person name="La Ragione R."/>
            <person name="Hildebrand F."/>
            <person name="Pallen M.J."/>
        </authorList>
    </citation>
    <scope>NUCLEOTIDE SEQUENCE</scope>
    <source>
        <strain evidence="1">ChiSjej4B22-9803</strain>
    </source>
</reference>
<evidence type="ECO:0000313" key="2">
    <source>
        <dbReference type="Proteomes" id="UP000824111"/>
    </source>
</evidence>
<proteinExistence type="predicted"/>
<dbReference type="AlphaFoldDB" id="A0A9D1S6Y3"/>
<organism evidence="1 2">
    <name type="scientific">Candidatus Avimonoglobus intestinipullorum</name>
    <dbReference type="NCBI Taxonomy" id="2840699"/>
    <lineage>
        <taxon>Bacteria</taxon>
        <taxon>Bacillati</taxon>
        <taxon>Bacillota</taxon>
        <taxon>Clostridia</taxon>
        <taxon>Eubacteriales</taxon>
        <taxon>Candidatus Avimonoglobus</taxon>
    </lineage>
</organism>